<dbReference type="EMBL" id="VCIA01000001">
    <property type="protein sequence ID" value="TMN22930.1"/>
    <property type="molecule type" value="Genomic_DNA"/>
</dbReference>
<organism evidence="3 5">
    <name type="scientific">Lentibacillus cibarius</name>
    <dbReference type="NCBI Taxonomy" id="2583219"/>
    <lineage>
        <taxon>Bacteria</taxon>
        <taxon>Bacillati</taxon>
        <taxon>Bacillota</taxon>
        <taxon>Bacilli</taxon>
        <taxon>Bacillales</taxon>
        <taxon>Bacillaceae</taxon>
        <taxon>Lentibacillus</taxon>
    </lineage>
</organism>
<dbReference type="EMBL" id="VJMZ01000001">
    <property type="protein sequence ID" value="TRM11730.1"/>
    <property type="molecule type" value="Genomic_DNA"/>
</dbReference>
<keyword evidence="1" id="KW-0472">Membrane</keyword>
<gene>
    <name evidence="2" type="ORF">FFL34_13160</name>
    <name evidence="3" type="ORF">FH966_08580</name>
</gene>
<reference evidence="2 4" key="1">
    <citation type="submission" date="2019-05" db="EMBL/GenBank/DDBJ databases">
        <title>Genomic analysis of Lentibacillus sp. NKC220-2.</title>
        <authorList>
            <person name="Oh Y.J."/>
        </authorList>
    </citation>
    <scope>NUCLEOTIDE SEQUENCE [LARGE SCALE GENOMIC DNA]</scope>
    <source>
        <strain evidence="2 4">NKC220-2</strain>
    </source>
</reference>
<dbReference type="RefSeq" id="WP_138603824.1">
    <property type="nucleotide sequence ID" value="NZ_VCIA01000001.1"/>
</dbReference>
<dbReference type="Proteomes" id="UP000319280">
    <property type="component" value="Unassembled WGS sequence"/>
</dbReference>
<accession>A0A5S3QM21</accession>
<sequence length="96" mass="10542">MADKNIEEGKKPYKVSWAILGLLVLNWLLFLTNSYSLMPVSISDLIFTPVWVILSVAGIIAVVYEFKKNKGFAVSLAGLTAISLLFTVLSYGIGKM</sequence>
<keyword evidence="1" id="KW-1133">Transmembrane helix</keyword>
<feature type="transmembrane region" description="Helical" evidence="1">
    <location>
        <begin position="42"/>
        <end position="64"/>
    </location>
</feature>
<evidence type="ECO:0000313" key="4">
    <source>
        <dbReference type="Proteomes" id="UP000306980"/>
    </source>
</evidence>
<accession>A0A549YIN8</accession>
<protein>
    <submittedName>
        <fullName evidence="3">Uncharacterized protein</fullName>
    </submittedName>
</protein>
<reference evidence="3 5" key="2">
    <citation type="submission" date="2019-07" db="EMBL/GenBank/DDBJ databases">
        <title>Genomic analysis of Lentibacillus sp. NKC851-2.</title>
        <authorList>
            <person name="Oh Y.J."/>
        </authorList>
    </citation>
    <scope>NUCLEOTIDE SEQUENCE [LARGE SCALE GENOMIC DNA]</scope>
    <source>
        <strain evidence="3 5">NKC851-2</strain>
    </source>
</reference>
<evidence type="ECO:0000313" key="5">
    <source>
        <dbReference type="Proteomes" id="UP000319280"/>
    </source>
</evidence>
<comment type="caution">
    <text evidence="3">The sequence shown here is derived from an EMBL/GenBank/DDBJ whole genome shotgun (WGS) entry which is preliminary data.</text>
</comment>
<evidence type="ECO:0000313" key="2">
    <source>
        <dbReference type="EMBL" id="TMN22930.1"/>
    </source>
</evidence>
<evidence type="ECO:0000256" key="1">
    <source>
        <dbReference type="SAM" id="Phobius"/>
    </source>
</evidence>
<name>A0A549YIN8_9BACI</name>
<dbReference type="OrthoDB" id="2882298at2"/>
<feature type="transmembrane region" description="Helical" evidence="1">
    <location>
        <begin position="71"/>
        <end position="93"/>
    </location>
</feature>
<proteinExistence type="predicted"/>
<dbReference type="Proteomes" id="UP000306980">
    <property type="component" value="Unassembled WGS sequence"/>
</dbReference>
<keyword evidence="1" id="KW-0812">Transmembrane</keyword>
<feature type="transmembrane region" description="Helical" evidence="1">
    <location>
        <begin position="12"/>
        <end position="30"/>
    </location>
</feature>
<dbReference type="AlphaFoldDB" id="A0A549YIN8"/>
<keyword evidence="5" id="KW-1185">Reference proteome</keyword>
<evidence type="ECO:0000313" key="3">
    <source>
        <dbReference type="EMBL" id="TRM11730.1"/>
    </source>
</evidence>